<dbReference type="Proteomes" id="UP000007755">
    <property type="component" value="Unassembled WGS sequence"/>
</dbReference>
<dbReference type="GO" id="GO:0042800">
    <property type="term" value="F:histone H3K4 methyltransferase activity"/>
    <property type="evidence" value="ECO:0007669"/>
    <property type="project" value="TreeGrafter"/>
</dbReference>
<evidence type="ECO:0000313" key="2">
    <source>
        <dbReference type="EMBL" id="EGI64619.1"/>
    </source>
</evidence>
<dbReference type="OrthoDB" id="7600185at2759"/>
<organism evidence="3">
    <name type="scientific">Acromyrmex echinatior</name>
    <name type="common">Panamanian leafcutter ant</name>
    <name type="synonym">Acromyrmex octospinosus echinatior</name>
    <dbReference type="NCBI Taxonomy" id="103372"/>
    <lineage>
        <taxon>Eukaryota</taxon>
        <taxon>Metazoa</taxon>
        <taxon>Ecdysozoa</taxon>
        <taxon>Arthropoda</taxon>
        <taxon>Hexapoda</taxon>
        <taxon>Insecta</taxon>
        <taxon>Pterygota</taxon>
        <taxon>Neoptera</taxon>
        <taxon>Endopterygota</taxon>
        <taxon>Hymenoptera</taxon>
        <taxon>Apocrita</taxon>
        <taxon>Aculeata</taxon>
        <taxon>Formicoidea</taxon>
        <taxon>Formicidae</taxon>
        <taxon>Myrmicinae</taxon>
        <taxon>Acromyrmex</taxon>
    </lineage>
</organism>
<dbReference type="GO" id="GO:0015074">
    <property type="term" value="P:DNA integration"/>
    <property type="evidence" value="ECO:0007669"/>
    <property type="project" value="TreeGrafter"/>
</dbReference>
<feature type="domain" description="Mos1 transposase HTH" evidence="1">
    <location>
        <begin position="8"/>
        <end position="57"/>
    </location>
</feature>
<dbReference type="GO" id="GO:0044774">
    <property type="term" value="P:mitotic DNA integrity checkpoint signaling"/>
    <property type="evidence" value="ECO:0007669"/>
    <property type="project" value="TreeGrafter"/>
</dbReference>
<feature type="non-terminal residue" evidence="2">
    <location>
        <position position="168"/>
    </location>
</feature>
<dbReference type="AlphaFoldDB" id="F4WMK8"/>
<dbReference type="Gene3D" id="1.10.10.10">
    <property type="entry name" value="Winged helix-like DNA-binding domain superfamily/Winged helix DNA-binding domain"/>
    <property type="match status" value="1"/>
</dbReference>
<dbReference type="SUPFAM" id="SSF46785">
    <property type="entry name" value="Winged helix' DNA-binding domain"/>
    <property type="match status" value="1"/>
</dbReference>
<dbReference type="GO" id="GO:0031297">
    <property type="term" value="P:replication fork processing"/>
    <property type="evidence" value="ECO:0007669"/>
    <property type="project" value="TreeGrafter"/>
</dbReference>
<dbReference type="InterPro" id="IPR036390">
    <property type="entry name" value="WH_DNA-bd_sf"/>
</dbReference>
<dbReference type="GO" id="GO:0006303">
    <property type="term" value="P:double-strand break repair via nonhomologous end joining"/>
    <property type="evidence" value="ECO:0007669"/>
    <property type="project" value="TreeGrafter"/>
</dbReference>
<dbReference type="GO" id="GO:0046975">
    <property type="term" value="F:histone H3K36 methyltransferase activity"/>
    <property type="evidence" value="ECO:0007669"/>
    <property type="project" value="TreeGrafter"/>
</dbReference>
<reference evidence="2" key="1">
    <citation type="submission" date="2011-02" db="EMBL/GenBank/DDBJ databases">
        <title>The genome of the leaf-cutting ant Acromyrmex echinatior suggests key adaptations to social evolution and fungus farming.</title>
        <authorList>
            <person name="Nygaard S."/>
            <person name="Zhang G."/>
        </authorList>
    </citation>
    <scope>NUCLEOTIDE SEQUENCE</scope>
</reference>
<dbReference type="Gene3D" id="3.30.420.10">
    <property type="entry name" value="Ribonuclease H-like superfamily/Ribonuclease H"/>
    <property type="match status" value="1"/>
</dbReference>
<dbReference type="GO" id="GO:0005634">
    <property type="term" value="C:nucleus"/>
    <property type="evidence" value="ECO:0007669"/>
    <property type="project" value="TreeGrafter"/>
</dbReference>
<evidence type="ECO:0000259" key="1">
    <source>
        <dbReference type="Pfam" id="PF17906"/>
    </source>
</evidence>
<proteinExistence type="predicted"/>
<accession>F4WMK8</accession>
<dbReference type="GO" id="GO:0035861">
    <property type="term" value="C:site of double-strand break"/>
    <property type="evidence" value="ECO:0007669"/>
    <property type="project" value="TreeGrafter"/>
</dbReference>
<dbReference type="PANTHER" id="PTHR46060:SF2">
    <property type="entry name" value="HISTONE-LYSINE N-METHYLTRANSFERASE SETMAR"/>
    <property type="match status" value="1"/>
</dbReference>
<dbReference type="PANTHER" id="PTHR46060">
    <property type="entry name" value="MARINER MOS1 TRANSPOSASE-LIKE PROTEIN"/>
    <property type="match status" value="1"/>
</dbReference>
<dbReference type="GO" id="GO:0000014">
    <property type="term" value="F:single-stranded DNA endodeoxyribonuclease activity"/>
    <property type="evidence" value="ECO:0007669"/>
    <property type="project" value="TreeGrafter"/>
</dbReference>
<dbReference type="Gene3D" id="1.10.10.1450">
    <property type="match status" value="1"/>
</dbReference>
<dbReference type="EMBL" id="GL888217">
    <property type="protein sequence ID" value="EGI64619.1"/>
    <property type="molecule type" value="Genomic_DNA"/>
</dbReference>
<dbReference type="InterPro" id="IPR041426">
    <property type="entry name" value="Mos1_HTH"/>
</dbReference>
<dbReference type="Pfam" id="PF17906">
    <property type="entry name" value="HTH_48"/>
    <property type="match status" value="1"/>
</dbReference>
<protein>
    <submittedName>
        <fullName evidence="2">Mariner Mos1 transposase</fullName>
    </submittedName>
</protein>
<keyword evidence="3" id="KW-1185">Reference proteome</keyword>
<dbReference type="InterPro" id="IPR036397">
    <property type="entry name" value="RNaseH_sf"/>
</dbReference>
<evidence type="ECO:0000313" key="3">
    <source>
        <dbReference type="Proteomes" id="UP000007755"/>
    </source>
</evidence>
<dbReference type="InterPro" id="IPR052709">
    <property type="entry name" value="Transposase-MT_Hybrid"/>
</dbReference>
<dbReference type="GO" id="GO:0003697">
    <property type="term" value="F:single-stranded DNA binding"/>
    <property type="evidence" value="ECO:0007669"/>
    <property type="project" value="TreeGrafter"/>
</dbReference>
<sequence length="168" mass="20134">MSTFKPNKRHWREVLIFYFKWKKTAAEAHRMLVEVYGDSAPSDKTCREWFRRFKSGDFDVEDKERSGRPKAFEDEELQALVDEDPCQTQKQLAETLNCSQSAISDRLKTLGKIYKEGKWVPYELKPRDIERRKTTCEILLARQQRKGFLHRIVIGDEKWIYFDNPKRR</sequence>
<dbReference type="GO" id="GO:0000793">
    <property type="term" value="C:condensed chromosome"/>
    <property type="evidence" value="ECO:0007669"/>
    <property type="project" value="TreeGrafter"/>
</dbReference>
<gene>
    <name evidence="2" type="ORF">G5I_06808</name>
</gene>
<dbReference type="GO" id="GO:0003690">
    <property type="term" value="F:double-stranded DNA binding"/>
    <property type="evidence" value="ECO:0007669"/>
    <property type="project" value="TreeGrafter"/>
</dbReference>
<dbReference type="InParanoid" id="F4WMK8"/>
<dbReference type="GO" id="GO:0044547">
    <property type="term" value="F:DNA topoisomerase binding"/>
    <property type="evidence" value="ECO:0007669"/>
    <property type="project" value="TreeGrafter"/>
</dbReference>
<dbReference type="GO" id="GO:0000729">
    <property type="term" value="P:DNA double-strand break processing"/>
    <property type="evidence" value="ECO:0007669"/>
    <property type="project" value="TreeGrafter"/>
</dbReference>
<dbReference type="InterPro" id="IPR036388">
    <property type="entry name" value="WH-like_DNA-bd_sf"/>
</dbReference>
<name>F4WMK8_ACREC</name>